<dbReference type="OMA" id="FFGIRGI"/>
<dbReference type="InterPro" id="IPR006153">
    <property type="entry name" value="Cation/H_exchanger_TM"/>
</dbReference>
<dbReference type="OrthoDB" id="5327978at2759"/>
<dbReference type="Proteomes" id="UP000018144">
    <property type="component" value="Unassembled WGS sequence"/>
</dbReference>
<dbReference type="AlphaFoldDB" id="U4LI22"/>
<dbReference type="GO" id="GO:0036376">
    <property type="term" value="P:sodium ion export across plasma membrane"/>
    <property type="evidence" value="ECO:0007669"/>
    <property type="project" value="InterPro"/>
</dbReference>
<dbReference type="PANTHER" id="PTHR31382:SF1">
    <property type="entry name" value="SODIUM ION_PROTON EXCHANGER (EUROFUNG)"/>
    <property type="match status" value="1"/>
</dbReference>
<dbReference type="GO" id="GO:0005886">
    <property type="term" value="C:plasma membrane"/>
    <property type="evidence" value="ECO:0007669"/>
    <property type="project" value="InterPro"/>
</dbReference>
<evidence type="ECO:0000313" key="8">
    <source>
        <dbReference type="Proteomes" id="UP000018144"/>
    </source>
</evidence>
<evidence type="ECO:0000256" key="1">
    <source>
        <dbReference type="ARBA" id="ARBA00004141"/>
    </source>
</evidence>
<keyword evidence="3 5" id="KW-1133">Transmembrane helix</keyword>
<evidence type="ECO:0000256" key="2">
    <source>
        <dbReference type="ARBA" id="ARBA00022692"/>
    </source>
</evidence>
<dbReference type="eggNOG" id="KOG4505">
    <property type="taxonomic scope" value="Eukaryota"/>
</dbReference>
<name>U4LI22_PYROM</name>
<feature type="transmembrane region" description="Helical" evidence="5">
    <location>
        <begin position="90"/>
        <end position="110"/>
    </location>
</feature>
<feature type="transmembrane region" description="Helical" evidence="5">
    <location>
        <begin position="380"/>
        <end position="399"/>
    </location>
</feature>
<evidence type="ECO:0000313" key="7">
    <source>
        <dbReference type="EMBL" id="CCX31769.1"/>
    </source>
</evidence>
<feature type="transmembrane region" description="Helical" evidence="5">
    <location>
        <begin position="188"/>
        <end position="211"/>
    </location>
</feature>
<keyword evidence="2 5" id="KW-0812">Transmembrane</keyword>
<evidence type="ECO:0000256" key="4">
    <source>
        <dbReference type="ARBA" id="ARBA00023136"/>
    </source>
</evidence>
<feature type="transmembrane region" description="Helical" evidence="5">
    <location>
        <begin position="341"/>
        <end position="359"/>
    </location>
</feature>
<dbReference type="GO" id="GO:0120029">
    <property type="term" value="P:proton export across plasma membrane"/>
    <property type="evidence" value="ECO:0007669"/>
    <property type="project" value="InterPro"/>
</dbReference>
<feature type="transmembrane region" description="Helical" evidence="5">
    <location>
        <begin position="430"/>
        <end position="452"/>
    </location>
</feature>
<feature type="transmembrane region" description="Helical" evidence="5">
    <location>
        <begin position="262"/>
        <end position="287"/>
    </location>
</feature>
<reference evidence="7 8" key="1">
    <citation type="journal article" date="2013" name="PLoS Genet.">
        <title>The genome and development-dependent transcriptomes of Pyronema confluens: a window into fungal evolution.</title>
        <authorList>
            <person name="Traeger S."/>
            <person name="Altegoer F."/>
            <person name="Freitag M."/>
            <person name="Gabaldon T."/>
            <person name="Kempken F."/>
            <person name="Kumar A."/>
            <person name="Marcet-Houben M."/>
            <person name="Poggeler S."/>
            <person name="Stajich J.E."/>
            <person name="Nowrousian M."/>
        </authorList>
    </citation>
    <scope>NUCLEOTIDE SEQUENCE [LARGE SCALE GENOMIC DNA]</scope>
    <source>
        <strain evidence="8">CBS 100304</strain>
        <tissue evidence="7">Vegetative mycelium</tissue>
    </source>
</reference>
<evidence type="ECO:0000256" key="3">
    <source>
        <dbReference type="ARBA" id="ARBA00022989"/>
    </source>
</evidence>
<dbReference type="EMBL" id="HF935650">
    <property type="protein sequence ID" value="CCX31769.1"/>
    <property type="molecule type" value="Genomic_DNA"/>
</dbReference>
<proteinExistence type="predicted"/>
<dbReference type="Pfam" id="PF00999">
    <property type="entry name" value="Na_H_Exchanger"/>
    <property type="match status" value="1"/>
</dbReference>
<dbReference type="PANTHER" id="PTHR31382">
    <property type="entry name" value="NA(+)/H(+) ANTIPORTER"/>
    <property type="match status" value="1"/>
</dbReference>
<feature type="domain" description="Cation/H+ exchanger transmembrane" evidence="6">
    <location>
        <begin position="58"/>
        <end position="452"/>
    </location>
</feature>
<dbReference type="InterPro" id="IPR004712">
    <property type="entry name" value="Na+/H+_antiporter_fungi"/>
</dbReference>
<dbReference type="GO" id="GO:0015385">
    <property type="term" value="F:sodium:proton antiporter activity"/>
    <property type="evidence" value="ECO:0007669"/>
    <property type="project" value="InterPro"/>
</dbReference>
<dbReference type="STRING" id="1076935.U4LI22"/>
<organism evidence="7 8">
    <name type="scientific">Pyronema omphalodes (strain CBS 100304)</name>
    <name type="common">Pyronema confluens</name>
    <dbReference type="NCBI Taxonomy" id="1076935"/>
    <lineage>
        <taxon>Eukaryota</taxon>
        <taxon>Fungi</taxon>
        <taxon>Dikarya</taxon>
        <taxon>Ascomycota</taxon>
        <taxon>Pezizomycotina</taxon>
        <taxon>Pezizomycetes</taxon>
        <taxon>Pezizales</taxon>
        <taxon>Pyronemataceae</taxon>
        <taxon>Pyronema</taxon>
    </lineage>
</organism>
<dbReference type="GO" id="GO:0042391">
    <property type="term" value="P:regulation of membrane potential"/>
    <property type="evidence" value="ECO:0007669"/>
    <property type="project" value="InterPro"/>
</dbReference>
<accession>U4LI22</accession>
<evidence type="ECO:0000256" key="5">
    <source>
        <dbReference type="SAM" id="Phobius"/>
    </source>
</evidence>
<sequence>MPIPPGSLTISGPQDPPLSLVDDADDIALKLIRSHKLQHPLRHLRSFRAALHTGSNFLISLLLGLALGPYGANLLRPLSFAGDATKIDAITLSLSRLVLGVHLLLAGLHLSKNYLRKEWKPLSILLGPGMVLQWGVVSALIYWIVPGVAFILTPLIAACLLPTDPLLLHTLLSSTFGEKHTRARLSKLLIAESGLSIGLAYPLLFIPLYIIKFTLTPSGVTAGLSSWLLGPVTHGLLLSCIYGAIVGWGTREVFLAARRRNLVDYSSLQIISISLAVFIVGTCGLLGGDDVLACFIAGGFLCVDQVELFAPVERKENGIMGVVRMVVFLWAGMVAPWGEFVGAEGMGLMGLGVTVLVLRRLPGVMGLRKWVLPFEEAKEATVLGLVAPIGVSSIAYLIVMTDFLREMAASKELSGESRQLVEQAIRVGGMVVWGVVVVTVIGYGITIPLIMFAETLMPTVMEDLREQVSAGVQKAAGFFGIQLPRDERMVGERGVLMPGSFQAGDEEQGQRSLYGYGAIENWLRGRRQEN</sequence>
<feature type="transmembrane region" description="Helical" evidence="5">
    <location>
        <begin position="49"/>
        <end position="70"/>
    </location>
</feature>
<feature type="transmembrane region" description="Helical" evidence="5">
    <location>
        <begin position="231"/>
        <end position="250"/>
    </location>
</feature>
<feature type="transmembrane region" description="Helical" evidence="5">
    <location>
        <begin position="151"/>
        <end position="176"/>
    </location>
</feature>
<feature type="transmembrane region" description="Helical" evidence="5">
    <location>
        <begin position="122"/>
        <end position="145"/>
    </location>
</feature>
<keyword evidence="8" id="KW-1185">Reference proteome</keyword>
<protein>
    <submittedName>
        <fullName evidence="7">Similar to Na(+)/H(+) antiporter acc. no. Q99271</fullName>
    </submittedName>
</protein>
<evidence type="ECO:0000259" key="6">
    <source>
        <dbReference type="Pfam" id="PF00999"/>
    </source>
</evidence>
<comment type="subcellular location">
    <subcellularLocation>
        <location evidence="1">Membrane</location>
        <topology evidence="1">Multi-pass membrane protein</topology>
    </subcellularLocation>
</comment>
<keyword evidence="4 5" id="KW-0472">Membrane</keyword>
<gene>
    <name evidence="7" type="ORF">PCON_11413</name>
</gene>